<comment type="similarity">
    <text evidence="9">Belongs to the TatB family.</text>
</comment>
<dbReference type="EMBL" id="MUXU01000018">
    <property type="protein sequence ID" value="OOR91882.1"/>
    <property type="molecule type" value="Genomic_DNA"/>
</dbReference>
<evidence type="ECO:0000313" key="13">
    <source>
        <dbReference type="Proteomes" id="UP000190435"/>
    </source>
</evidence>
<keyword evidence="4 9" id="KW-0812">Transmembrane</keyword>
<feature type="compositionally biased region" description="Polar residues" evidence="10">
    <location>
        <begin position="100"/>
        <end position="110"/>
    </location>
</feature>
<comment type="subcellular location">
    <subcellularLocation>
        <location evidence="9">Cell membrane</location>
        <topology evidence="9">Single-pass membrane protein</topology>
    </subcellularLocation>
    <subcellularLocation>
        <location evidence="1">Membrane</location>
        <topology evidence="1">Single-pass membrane protein</topology>
    </subcellularLocation>
</comment>
<keyword evidence="13" id="KW-1185">Reference proteome</keyword>
<keyword evidence="6 9" id="KW-1133">Transmembrane helix</keyword>
<evidence type="ECO:0000256" key="10">
    <source>
        <dbReference type="SAM" id="MobiDB-lite"/>
    </source>
</evidence>
<evidence type="ECO:0000313" key="11">
    <source>
        <dbReference type="EMBL" id="OOR91882.1"/>
    </source>
</evidence>
<evidence type="ECO:0000256" key="4">
    <source>
        <dbReference type="ARBA" id="ARBA00022692"/>
    </source>
</evidence>
<keyword evidence="5 9" id="KW-0653">Protein transport</keyword>
<protein>
    <recommendedName>
        <fullName evidence="9">Sec-independent protein translocase protein TatB</fullName>
    </recommendedName>
</protein>
<dbReference type="InterPro" id="IPR018448">
    <property type="entry name" value="TatB"/>
</dbReference>
<evidence type="ECO:0000256" key="5">
    <source>
        <dbReference type="ARBA" id="ARBA00022927"/>
    </source>
</evidence>
<dbReference type="Pfam" id="PF02416">
    <property type="entry name" value="TatA_B_E"/>
    <property type="match status" value="1"/>
</dbReference>
<comment type="subunit">
    <text evidence="9">The Tat system comprises two distinct complexes: a TatABC complex, containing multiple copies of TatA, TatB and TatC subunits, and a separate TatA complex, containing only TatA subunits. Substrates initially bind to the TatABC complex, which probably triggers association of the separate TatA complex to form the active translocon.</text>
</comment>
<organism evidence="11 13">
    <name type="scientific">Moraxella caviae</name>
    <dbReference type="NCBI Taxonomy" id="34060"/>
    <lineage>
        <taxon>Bacteria</taxon>
        <taxon>Pseudomonadati</taxon>
        <taxon>Pseudomonadota</taxon>
        <taxon>Gammaproteobacteria</taxon>
        <taxon>Moraxellales</taxon>
        <taxon>Moraxellaceae</taxon>
        <taxon>Moraxella</taxon>
    </lineage>
</organism>
<gene>
    <name evidence="9 12" type="primary">tatB</name>
    <name evidence="11" type="ORF">B0181_02290</name>
    <name evidence="12" type="ORF">NCTC10293_00043</name>
</gene>
<dbReference type="HAMAP" id="MF_00237">
    <property type="entry name" value="TatB"/>
    <property type="match status" value="1"/>
</dbReference>
<dbReference type="PANTHER" id="PTHR33162">
    <property type="entry name" value="SEC-INDEPENDENT PROTEIN TRANSLOCASE PROTEIN TATA, CHLOROPLASTIC"/>
    <property type="match status" value="1"/>
</dbReference>
<dbReference type="EMBL" id="UGQE01000001">
    <property type="protein sequence ID" value="STZ09733.1"/>
    <property type="molecule type" value="Genomic_DNA"/>
</dbReference>
<evidence type="ECO:0000256" key="3">
    <source>
        <dbReference type="ARBA" id="ARBA00022475"/>
    </source>
</evidence>
<keyword evidence="3 9" id="KW-1003">Cell membrane</keyword>
<dbReference type="Proteomes" id="UP000255279">
    <property type="component" value="Unassembled WGS sequence"/>
</dbReference>
<evidence type="ECO:0000313" key="14">
    <source>
        <dbReference type="Proteomes" id="UP000255279"/>
    </source>
</evidence>
<evidence type="ECO:0000256" key="8">
    <source>
        <dbReference type="ARBA" id="ARBA00023136"/>
    </source>
</evidence>
<keyword evidence="7 9" id="KW-0811">Translocation</keyword>
<dbReference type="AlphaFoldDB" id="A0A1T0A826"/>
<dbReference type="Gene3D" id="1.20.5.3310">
    <property type="match status" value="1"/>
</dbReference>
<keyword evidence="2 9" id="KW-0813">Transport</keyword>
<dbReference type="RefSeq" id="WP_078275872.1">
    <property type="nucleotide sequence ID" value="NZ_CAACXO010000023.1"/>
</dbReference>
<feature type="region of interest" description="Disordered" evidence="10">
    <location>
        <begin position="86"/>
        <end position="110"/>
    </location>
</feature>
<dbReference type="STRING" id="34060.B0181_02290"/>
<reference evidence="11 13" key="1">
    <citation type="submission" date="2017-02" db="EMBL/GenBank/DDBJ databases">
        <title>Draft genome sequence of Moraxella caviae CCUG 355 type strain.</title>
        <authorList>
            <person name="Engstrom-Jakobsson H."/>
            <person name="Salva-Serra F."/>
            <person name="Thorell K."/>
            <person name="Gonzales-Siles L."/>
            <person name="Karlsson R."/>
            <person name="Boulund F."/>
            <person name="Engstrand L."/>
            <person name="Moore E."/>
        </authorList>
    </citation>
    <scope>NUCLEOTIDE SEQUENCE [LARGE SCALE GENOMIC DNA]</scope>
    <source>
        <strain evidence="11 13">CCUG 355</strain>
    </source>
</reference>
<dbReference type="OrthoDB" id="9816005at2"/>
<dbReference type="InterPro" id="IPR003369">
    <property type="entry name" value="TatA/B/E"/>
</dbReference>
<keyword evidence="8 9" id="KW-0472">Membrane</keyword>
<dbReference type="PRINTS" id="PR01506">
    <property type="entry name" value="TATBPROTEIN"/>
</dbReference>
<evidence type="ECO:0000256" key="6">
    <source>
        <dbReference type="ARBA" id="ARBA00022989"/>
    </source>
</evidence>
<evidence type="ECO:0000256" key="2">
    <source>
        <dbReference type="ARBA" id="ARBA00022448"/>
    </source>
</evidence>
<dbReference type="PANTHER" id="PTHR33162:SF1">
    <property type="entry name" value="SEC-INDEPENDENT PROTEIN TRANSLOCASE PROTEIN TATA, CHLOROPLASTIC"/>
    <property type="match status" value="1"/>
</dbReference>
<reference evidence="12 14" key="2">
    <citation type="submission" date="2018-06" db="EMBL/GenBank/DDBJ databases">
        <authorList>
            <consortium name="Pathogen Informatics"/>
            <person name="Doyle S."/>
        </authorList>
    </citation>
    <scope>NUCLEOTIDE SEQUENCE [LARGE SCALE GENOMIC DNA]</scope>
    <source>
        <strain evidence="12 14">NCTC10293</strain>
    </source>
</reference>
<dbReference type="Proteomes" id="UP000190435">
    <property type="component" value="Unassembled WGS sequence"/>
</dbReference>
<dbReference type="GO" id="GO:0043953">
    <property type="term" value="P:protein transport by the Tat complex"/>
    <property type="evidence" value="ECO:0007669"/>
    <property type="project" value="UniProtKB-UniRule"/>
</dbReference>
<evidence type="ECO:0000313" key="12">
    <source>
        <dbReference type="EMBL" id="STZ09733.1"/>
    </source>
</evidence>
<sequence length="184" mass="20709">MFNLGLFELTLFGVIALIVLGPEKLPEFARTLGRWYGLFRRTTSRLQNDLMSELELIEAQAQLKSEIAKIRESEAAMRAQMDAMQRSLNAQHAKTAPAAPSQTVSQTASQVANQLANPAVNQVAQTANEPQQNHAEHTLETALNLPLTNRWFLLGEYDKRRRLPPAPFLPNYQADPLLHQMQSY</sequence>
<accession>A0A1T0A826</accession>
<evidence type="ECO:0000256" key="7">
    <source>
        <dbReference type="ARBA" id="ARBA00023010"/>
    </source>
</evidence>
<name>A0A1T0A826_9GAMM</name>
<dbReference type="GO" id="GO:0008320">
    <property type="term" value="F:protein transmembrane transporter activity"/>
    <property type="evidence" value="ECO:0007669"/>
    <property type="project" value="UniProtKB-UniRule"/>
</dbReference>
<comment type="function">
    <text evidence="9">Part of the twin-arginine translocation (Tat) system that transports large folded proteins containing a characteristic twin-arginine motif in their signal peptide across membranes. Together with TatC, TatB is part of a receptor directly interacting with Tat signal peptides. TatB may form an oligomeric binding site that transiently accommodates folded Tat precursor proteins before their translocation.</text>
</comment>
<dbReference type="GO" id="GO:0033281">
    <property type="term" value="C:TAT protein transport complex"/>
    <property type="evidence" value="ECO:0007669"/>
    <property type="project" value="UniProtKB-UniRule"/>
</dbReference>
<evidence type="ECO:0000256" key="1">
    <source>
        <dbReference type="ARBA" id="ARBA00004167"/>
    </source>
</evidence>
<proteinExistence type="inferred from homology"/>
<evidence type="ECO:0000256" key="9">
    <source>
        <dbReference type="HAMAP-Rule" id="MF_00237"/>
    </source>
</evidence>